<evidence type="ECO:0008006" key="4">
    <source>
        <dbReference type="Google" id="ProtNLM"/>
    </source>
</evidence>
<name>A0A2S1LTS1_9FLAO</name>
<dbReference type="RefSeq" id="WP_108738604.1">
    <property type="nucleotide sequence ID" value="NZ_CP020919.1"/>
</dbReference>
<feature type="signal peptide" evidence="1">
    <location>
        <begin position="1"/>
        <end position="19"/>
    </location>
</feature>
<dbReference type="OrthoDB" id="705638at2"/>
<feature type="chain" id="PRO_5015715586" description="DUF4252 domain-containing protein" evidence="1">
    <location>
        <begin position="20"/>
        <end position="175"/>
    </location>
</feature>
<proteinExistence type="predicted"/>
<gene>
    <name evidence="2" type="ORF">FK004_18770</name>
</gene>
<protein>
    <recommendedName>
        <fullName evidence="4">DUF4252 domain-containing protein</fullName>
    </recommendedName>
</protein>
<dbReference type="InterPro" id="IPR025348">
    <property type="entry name" value="DUF4252"/>
</dbReference>
<evidence type="ECO:0000313" key="3">
    <source>
        <dbReference type="Proteomes" id="UP000244677"/>
    </source>
</evidence>
<evidence type="ECO:0000313" key="2">
    <source>
        <dbReference type="EMBL" id="AWG27114.1"/>
    </source>
</evidence>
<accession>A0A2S1LTS1</accession>
<dbReference type="Pfam" id="PF14060">
    <property type="entry name" value="DUF4252"/>
    <property type="match status" value="1"/>
</dbReference>
<dbReference type="AlphaFoldDB" id="A0A2S1LTS1"/>
<dbReference type="Proteomes" id="UP000244677">
    <property type="component" value="Chromosome"/>
</dbReference>
<reference evidence="2 3" key="1">
    <citation type="submission" date="2017-04" db="EMBL/GenBank/DDBJ databases">
        <title>Complete genome sequence of Flavobacterium kingsejong AJ004.</title>
        <authorList>
            <person name="Lee P.C."/>
        </authorList>
    </citation>
    <scope>NUCLEOTIDE SEQUENCE [LARGE SCALE GENOMIC DNA]</scope>
    <source>
        <strain evidence="2 3">AJ004</strain>
    </source>
</reference>
<keyword evidence="1" id="KW-0732">Signal</keyword>
<dbReference type="EMBL" id="CP020919">
    <property type="protein sequence ID" value="AWG27114.1"/>
    <property type="molecule type" value="Genomic_DNA"/>
</dbReference>
<evidence type="ECO:0000256" key="1">
    <source>
        <dbReference type="SAM" id="SignalP"/>
    </source>
</evidence>
<sequence>MKKFIITFALFLTPLFFFGQTVFDKYEGQETVTAVSVNKKMFQLMSNVKMDAKDKEMAQYVSLLKKLDNLKVYTTTNTKISTDMKATFEKYMKTNALEELMRVSDKGQNIRIYVKSGATENQVKELLMFIDGGGTKENTVLMSLTGNFDLNEISTLTNKMNLPGGEELKKASKKK</sequence>
<organism evidence="2 3">
    <name type="scientific">Flavobacterium kingsejongi</name>
    <dbReference type="NCBI Taxonomy" id="1678728"/>
    <lineage>
        <taxon>Bacteria</taxon>
        <taxon>Pseudomonadati</taxon>
        <taxon>Bacteroidota</taxon>
        <taxon>Flavobacteriia</taxon>
        <taxon>Flavobacteriales</taxon>
        <taxon>Flavobacteriaceae</taxon>
        <taxon>Flavobacterium</taxon>
    </lineage>
</organism>
<dbReference type="KEGG" id="fki:FK004_18770"/>
<keyword evidence="3" id="KW-1185">Reference proteome</keyword>